<sequence>MFGKNKFIFPFLMALCCQSLLHSQEGPTLDRIDSLIAIDQLEKARNLILNETEKDTAHLNLGKLVYPLGKIEFLKDKNTSFNDARALLQRIENKRLQDTITYEGLLGMGLLHVDQGSVVAANDYVLRANTLAKSIGNPLKNMESEFHLSEIGLKLGDFNQLLQRTENALGLIKGNPSIKFPLAPRTYNYKASLSHFMGHPDSANYYFERALKSVSGTSDTPENRYYLPGTIYGNWVMVKQSEGDYHAAMDMTLSCITHFNTFLEKTNNHSLTEKVHGNLTIAYRNLGSLYNDVGNKERAKQIAALGYHHAKNNLLPNTVQYFSSILMMAEAHLYSRDLYKSRKYLEEAERSLSSIPGDNLSYWGNLFNVYGDLESEYDNYDDAISYYHKTLSVYEKNNPDGYSQNQIYTQLNLAQTYSRAGVFNQAKDLLNKTQEKVQERYGKGGYLDNAVSLSKIRVLFSADKYSETVTLCDQLLKNYNSQFPGNERNKYYFGADQAQVVMFLAKAKYGMLTTKTPSTLTEITKLVDQATEIVENRRSLVSSQQAVADLIENNKEVFDFAKKVYLDLYGLTRNDDDLEKVMALHESAIYNKIRARLNLIEGNLAPAEIKEREQLIKDRMNSFFDAETETQFDVSEWEKTSKDWDNHLDSIQKNYPEYHDMRYASIVRPLTKLKKSINPETTIVRYFFVGKNLYAFVHNNTKTSLVELSNTMDNECIRTISNYASDTEVLFNCLKTLYDELWAPLTKYVDTKNVIIFPDAELFNLSFELLTSEKVSSLKDISKVGLLSKHNISYNYSLLLLENGSKTLQFDNDFVAFVPEFDHAMKANYQMAISDSLFLDKAYLTLLPQPFSTDLAKKFGKKFDGNTFLNSNASKQLFSESAKEHKIIHIGTHAESNNVNPELSRLVFAKNVSDSVNINDNYLYTYEIYNQNLSSNLAILTACETGKPTYQPGEGMISLAHAFNYAGSESILTSLWQIDEQSSTQILDYFYDYLSEGKPKDEALRLAKLDYLQNADGRTLHPQYWAGLVLMGNTSAIELSTDNHWLLWGLGLVFLTFLLWWIQRKRPSTN</sequence>
<keyword evidence="2" id="KW-1133">Transmembrane helix</keyword>
<feature type="transmembrane region" description="Helical" evidence="2">
    <location>
        <begin position="1045"/>
        <end position="1062"/>
    </location>
</feature>
<dbReference type="PANTHER" id="PTHR10098">
    <property type="entry name" value="RAPSYN-RELATED"/>
    <property type="match status" value="1"/>
</dbReference>
<organism evidence="4 5">
    <name type="scientific">Flagellimonas nanhaiensis</name>
    <dbReference type="NCBI Taxonomy" id="2292706"/>
    <lineage>
        <taxon>Bacteria</taxon>
        <taxon>Pseudomonadati</taxon>
        <taxon>Bacteroidota</taxon>
        <taxon>Flavobacteriia</taxon>
        <taxon>Flavobacteriales</taxon>
        <taxon>Flavobacteriaceae</taxon>
        <taxon>Flagellimonas</taxon>
    </lineage>
</organism>
<dbReference type="Proteomes" id="UP000261828">
    <property type="component" value="Unassembled WGS sequence"/>
</dbReference>
<dbReference type="OrthoDB" id="9771112at2"/>
<keyword evidence="2" id="KW-0812">Transmembrane</keyword>
<reference evidence="4 5" key="1">
    <citation type="submission" date="2018-08" db="EMBL/GenBank/DDBJ databases">
        <title>Muricauda nanhaiensis sp. nov., isolated from seawater of the South China Sea.</title>
        <authorList>
            <person name="Dang Y."/>
        </authorList>
    </citation>
    <scope>NUCLEOTIDE SEQUENCE [LARGE SCALE GENOMIC DNA]</scope>
    <source>
        <strain evidence="4 5">SM1704</strain>
    </source>
</reference>
<feature type="domain" description="CHAT" evidence="3">
    <location>
        <begin position="733"/>
        <end position="1033"/>
    </location>
</feature>
<dbReference type="PROSITE" id="PS50005">
    <property type="entry name" value="TPR"/>
    <property type="match status" value="1"/>
</dbReference>
<dbReference type="AlphaFoldDB" id="A0A371JRM7"/>
<dbReference type="Pfam" id="PF12770">
    <property type="entry name" value="CHAT"/>
    <property type="match status" value="1"/>
</dbReference>
<proteinExistence type="predicted"/>
<evidence type="ECO:0000313" key="4">
    <source>
        <dbReference type="EMBL" id="RDY60161.1"/>
    </source>
</evidence>
<dbReference type="InterPro" id="IPR019734">
    <property type="entry name" value="TPR_rpt"/>
</dbReference>
<dbReference type="EMBL" id="QTJX01000002">
    <property type="protein sequence ID" value="RDY60161.1"/>
    <property type="molecule type" value="Genomic_DNA"/>
</dbReference>
<keyword evidence="1" id="KW-0802">TPR repeat</keyword>
<dbReference type="PANTHER" id="PTHR10098:SF108">
    <property type="entry name" value="TETRATRICOPEPTIDE REPEAT PROTEIN 28"/>
    <property type="match status" value="1"/>
</dbReference>
<dbReference type="SUPFAM" id="SSF48452">
    <property type="entry name" value="TPR-like"/>
    <property type="match status" value="2"/>
</dbReference>
<keyword evidence="2" id="KW-0472">Membrane</keyword>
<dbReference type="RefSeq" id="WP_116184770.1">
    <property type="nucleotide sequence ID" value="NZ_QTJX01000002.1"/>
</dbReference>
<accession>A0A371JRM7</accession>
<name>A0A371JRM7_9FLAO</name>
<gene>
    <name evidence="4" type="ORF">DX873_12590</name>
</gene>
<feature type="repeat" description="TPR" evidence="1">
    <location>
        <begin position="364"/>
        <end position="397"/>
    </location>
</feature>
<dbReference type="InterPro" id="IPR024983">
    <property type="entry name" value="CHAT_dom"/>
</dbReference>
<protein>
    <submittedName>
        <fullName evidence="4">CHAT domain-containing protein</fullName>
    </submittedName>
</protein>
<evidence type="ECO:0000256" key="1">
    <source>
        <dbReference type="PROSITE-ProRule" id="PRU00339"/>
    </source>
</evidence>
<evidence type="ECO:0000256" key="2">
    <source>
        <dbReference type="SAM" id="Phobius"/>
    </source>
</evidence>
<evidence type="ECO:0000313" key="5">
    <source>
        <dbReference type="Proteomes" id="UP000261828"/>
    </source>
</evidence>
<keyword evidence="5" id="KW-1185">Reference proteome</keyword>
<comment type="caution">
    <text evidence="4">The sequence shown here is derived from an EMBL/GenBank/DDBJ whole genome shotgun (WGS) entry which is preliminary data.</text>
</comment>
<dbReference type="InterPro" id="IPR011990">
    <property type="entry name" value="TPR-like_helical_dom_sf"/>
</dbReference>
<evidence type="ECO:0000259" key="3">
    <source>
        <dbReference type="Pfam" id="PF12770"/>
    </source>
</evidence>
<dbReference type="Gene3D" id="1.25.40.10">
    <property type="entry name" value="Tetratricopeptide repeat domain"/>
    <property type="match status" value="2"/>
</dbReference>